<dbReference type="AlphaFoldDB" id="A0AAV4UHA2"/>
<accession>A0AAV4UHA2</accession>
<evidence type="ECO:0000313" key="2">
    <source>
        <dbReference type="Proteomes" id="UP001054945"/>
    </source>
</evidence>
<sequence length="102" mass="11518">MDAKVTDIPLVGNLPSRAFLPEKMCLIKVEFVCFSQKVWLMYDRRVPLVIMMHDTVHNSNLSAKTHQQIYPLSSSKLFCEALYPVDVDPDKSENSNGGSDCL</sequence>
<protein>
    <submittedName>
        <fullName evidence="1">Uncharacterized protein</fullName>
    </submittedName>
</protein>
<comment type="caution">
    <text evidence="1">The sequence shown here is derived from an EMBL/GenBank/DDBJ whole genome shotgun (WGS) entry which is preliminary data.</text>
</comment>
<evidence type="ECO:0000313" key="1">
    <source>
        <dbReference type="EMBL" id="GIY57221.1"/>
    </source>
</evidence>
<reference evidence="1 2" key="1">
    <citation type="submission" date="2021-06" db="EMBL/GenBank/DDBJ databases">
        <title>Caerostris extrusa draft genome.</title>
        <authorList>
            <person name="Kono N."/>
            <person name="Arakawa K."/>
        </authorList>
    </citation>
    <scope>NUCLEOTIDE SEQUENCE [LARGE SCALE GENOMIC DNA]</scope>
</reference>
<name>A0AAV4UHA2_CAEEX</name>
<organism evidence="1 2">
    <name type="scientific">Caerostris extrusa</name>
    <name type="common">Bark spider</name>
    <name type="synonym">Caerostris bankana</name>
    <dbReference type="NCBI Taxonomy" id="172846"/>
    <lineage>
        <taxon>Eukaryota</taxon>
        <taxon>Metazoa</taxon>
        <taxon>Ecdysozoa</taxon>
        <taxon>Arthropoda</taxon>
        <taxon>Chelicerata</taxon>
        <taxon>Arachnida</taxon>
        <taxon>Araneae</taxon>
        <taxon>Araneomorphae</taxon>
        <taxon>Entelegynae</taxon>
        <taxon>Araneoidea</taxon>
        <taxon>Araneidae</taxon>
        <taxon>Caerostris</taxon>
    </lineage>
</organism>
<proteinExistence type="predicted"/>
<gene>
    <name evidence="1" type="ORF">CEXT_249551</name>
</gene>
<keyword evidence="2" id="KW-1185">Reference proteome</keyword>
<dbReference type="EMBL" id="BPLR01012870">
    <property type="protein sequence ID" value="GIY57221.1"/>
    <property type="molecule type" value="Genomic_DNA"/>
</dbReference>
<dbReference type="Proteomes" id="UP001054945">
    <property type="component" value="Unassembled WGS sequence"/>
</dbReference>